<dbReference type="PANTHER" id="PTHR11040">
    <property type="entry name" value="ZINC/IRON TRANSPORTER"/>
    <property type="match status" value="1"/>
</dbReference>
<dbReference type="AlphaFoldDB" id="A0A8S1F6X0"/>
<dbReference type="GO" id="GO:0005886">
    <property type="term" value="C:plasma membrane"/>
    <property type="evidence" value="ECO:0007669"/>
    <property type="project" value="TreeGrafter"/>
</dbReference>
<dbReference type="OrthoDB" id="448280at2759"/>
<evidence type="ECO:0000256" key="5">
    <source>
        <dbReference type="SAM" id="Phobius"/>
    </source>
</evidence>
<dbReference type="EMBL" id="CADEPM010000008">
    <property type="protein sequence ID" value="CAB3409587.1"/>
    <property type="molecule type" value="Genomic_DNA"/>
</dbReference>
<dbReference type="PANTHER" id="PTHR11040:SF74">
    <property type="entry name" value="ZINC TRANSPORTER ZIP3"/>
    <property type="match status" value="1"/>
</dbReference>
<evidence type="ECO:0000256" key="3">
    <source>
        <dbReference type="ARBA" id="ARBA00022989"/>
    </source>
</evidence>
<organism evidence="6 7">
    <name type="scientific">Caenorhabditis bovis</name>
    <dbReference type="NCBI Taxonomy" id="2654633"/>
    <lineage>
        <taxon>Eukaryota</taxon>
        <taxon>Metazoa</taxon>
        <taxon>Ecdysozoa</taxon>
        <taxon>Nematoda</taxon>
        <taxon>Chromadorea</taxon>
        <taxon>Rhabditida</taxon>
        <taxon>Rhabditina</taxon>
        <taxon>Rhabditomorpha</taxon>
        <taxon>Rhabditoidea</taxon>
        <taxon>Rhabditidae</taxon>
        <taxon>Peloderinae</taxon>
        <taxon>Caenorhabditis</taxon>
    </lineage>
</organism>
<feature type="transmembrane region" description="Helical" evidence="5">
    <location>
        <begin position="230"/>
        <end position="252"/>
    </location>
</feature>
<feature type="transmembrane region" description="Helical" evidence="5">
    <location>
        <begin position="46"/>
        <end position="67"/>
    </location>
</feature>
<dbReference type="Proteomes" id="UP000494206">
    <property type="component" value="Unassembled WGS sequence"/>
</dbReference>
<keyword evidence="2 5" id="KW-0812">Transmembrane</keyword>
<keyword evidence="4 5" id="KW-0472">Membrane</keyword>
<evidence type="ECO:0000313" key="6">
    <source>
        <dbReference type="EMBL" id="CAB3409587.1"/>
    </source>
</evidence>
<comment type="subcellular location">
    <subcellularLocation>
        <location evidence="1">Membrane</location>
        <topology evidence="1">Multi-pass membrane protein</topology>
    </subcellularLocation>
</comment>
<dbReference type="Pfam" id="PF02535">
    <property type="entry name" value="Zip"/>
    <property type="match status" value="1"/>
</dbReference>
<keyword evidence="3 5" id="KW-1133">Transmembrane helix</keyword>
<sequence>MADSYLVLQIFLAIVMLVVTCVAGCVPLILLTVMKRKGKDQSKSGWLSYLSCFSGGVFMATCFLDIIPHIGENYEKLVDSYDLHLPVPANQVFICCGFFLVYFIEEITARVFGQEDHGHSHGTPPKHTENITTDGNELRRMRPSNNSISSLVVEEASPWVVSDEHTNLLKSLTFAVAMSFHSLLEGFALGVQDTATGIYALFFSLLLHKSIEAFSVGLQISKTNSDKYKTVAFTILTYSLMTPIGSVLGTLLQNSSSTSLLKEGAILFLESLAAGTFIYVTFLEVLAHEKESGFNSLKQLSSIIFGFILILILQMVFGHDHGAEPHSHQHFNNVTAH</sequence>
<feature type="transmembrane region" description="Helical" evidence="5">
    <location>
        <begin position="299"/>
        <end position="317"/>
    </location>
</feature>
<dbReference type="InterPro" id="IPR003689">
    <property type="entry name" value="ZIP"/>
</dbReference>
<feature type="transmembrane region" description="Helical" evidence="5">
    <location>
        <begin position="264"/>
        <end position="287"/>
    </location>
</feature>
<protein>
    <submittedName>
        <fullName evidence="6">Uncharacterized protein</fullName>
    </submittedName>
</protein>
<accession>A0A8S1F6X0</accession>
<evidence type="ECO:0000256" key="2">
    <source>
        <dbReference type="ARBA" id="ARBA00022692"/>
    </source>
</evidence>
<evidence type="ECO:0000256" key="4">
    <source>
        <dbReference type="ARBA" id="ARBA00023136"/>
    </source>
</evidence>
<comment type="caution">
    <text evidence="6">The sequence shown here is derived from an EMBL/GenBank/DDBJ whole genome shotgun (WGS) entry which is preliminary data.</text>
</comment>
<keyword evidence="7" id="KW-1185">Reference proteome</keyword>
<name>A0A8S1F6X0_9PELO</name>
<proteinExistence type="predicted"/>
<dbReference type="GO" id="GO:0005385">
    <property type="term" value="F:zinc ion transmembrane transporter activity"/>
    <property type="evidence" value="ECO:0007669"/>
    <property type="project" value="TreeGrafter"/>
</dbReference>
<evidence type="ECO:0000256" key="1">
    <source>
        <dbReference type="ARBA" id="ARBA00004141"/>
    </source>
</evidence>
<feature type="transmembrane region" description="Helical" evidence="5">
    <location>
        <begin position="87"/>
        <end position="104"/>
    </location>
</feature>
<reference evidence="6 7" key="1">
    <citation type="submission" date="2020-04" db="EMBL/GenBank/DDBJ databases">
        <authorList>
            <person name="Laetsch R D."/>
            <person name="Stevens L."/>
            <person name="Kumar S."/>
            <person name="Blaxter L. M."/>
        </authorList>
    </citation>
    <scope>NUCLEOTIDE SEQUENCE [LARGE SCALE GENOMIC DNA]</scope>
</reference>
<feature type="transmembrane region" description="Helical" evidence="5">
    <location>
        <begin position="6"/>
        <end position="34"/>
    </location>
</feature>
<gene>
    <name evidence="6" type="ORF">CBOVIS_LOCUS11223</name>
</gene>
<evidence type="ECO:0000313" key="7">
    <source>
        <dbReference type="Proteomes" id="UP000494206"/>
    </source>
</evidence>